<evidence type="ECO:0000313" key="1">
    <source>
        <dbReference type="EMBL" id="CDW32069.1"/>
    </source>
</evidence>
<sequence>MPKIVVPSVLIKELGGTKIWTYVPMTKSLLCKLCNFSAKASRKSVLDQHGQCARHKNNVELHIKGDKTTQKLFNVNKYSDKIFNTDLARALMSANIPLAKIDNKEFKDFLVKYTKKKIPSRITMTRTHEKVEFIKQMPDEENNGIEESKKLFEDVSLAKDIALIKSNFKVLKKRLIQLKERLPLVHN</sequence>
<proteinExistence type="predicted"/>
<name>A0A0K2U1B1_LEPSM</name>
<accession>A0A0K2U1B1</accession>
<dbReference type="OrthoDB" id="7544923at2759"/>
<dbReference type="EMBL" id="HACA01014708">
    <property type="protein sequence ID" value="CDW32069.1"/>
    <property type="molecule type" value="Transcribed_RNA"/>
</dbReference>
<reference evidence="1" key="1">
    <citation type="submission" date="2014-05" db="EMBL/GenBank/DDBJ databases">
        <authorList>
            <person name="Chronopoulou M."/>
        </authorList>
    </citation>
    <scope>NUCLEOTIDE SEQUENCE</scope>
    <source>
        <tissue evidence="1">Whole organism</tissue>
    </source>
</reference>
<dbReference type="AlphaFoldDB" id="A0A0K2U1B1"/>
<protein>
    <submittedName>
        <fullName evidence="1">Putative LOC100569856 [Acyrthosiphon pisum]</fullName>
    </submittedName>
</protein>
<organism evidence="1">
    <name type="scientific">Lepeophtheirus salmonis</name>
    <name type="common">Salmon louse</name>
    <name type="synonym">Caligus salmonis</name>
    <dbReference type="NCBI Taxonomy" id="72036"/>
    <lineage>
        <taxon>Eukaryota</taxon>
        <taxon>Metazoa</taxon>
        <taxon>Ecdysozoa</taxon>
        <taxon>Arthropoda</taxon>
        <taxon>Crustacea</taxon>
        <taxon>Multicrustacea</taxon>
        <taxon>Hexanauplia</taxon>
        <taxon>Copepoda</taxon>
        <taxon>Siphonostomatoida</taxon>
        <taxon>Caligidae</taxon>
        <taxon>Lepeophtheirus</taxon>
    </lineage>
</organism>